<dbReference type="Pfam" id="PF17786">
    <property type="entry name" value="Mannosidase_ig"/>
    <property type="match status" value="1"/>
</dbReference>
<dbReference type="InterPro" id="IPR017853">
    <property type="entry name" value="GH"/>
</dbReference>
<dbReference type="Gene3D" id="2.60.40.10">
    <property type="entry name" value="Immunoglobulins"/>
    <property type="match status" value="1"/>
</dbReference>
<keyword evidence="7" id="KW-0378">Hydrolase</keyword>
<keyword evidence="6" id="KW-0732">Signal</keyword>
<dbReference type="SUPFAM" id="SSF49785">
    <property type="entry name" value="Galactose-binding domain-like"/>
    <property type="match status" value="1"/>
</dbReference>
<sequence>MMRTFSLAKGWTVQSESGSYTFTEVQLPNGVYTLVGNDTIDKDLLFSYNDVNMRSVGLEDWIWSTEFDTPDSHMSRGFVNLTFLGIDTISTIKLNGEVLAETNNMFIRYSYNIKDLLKTSGRNQLEVRIKSPVKEAKRLAGLYPETPPECPDPKYHGECHMNFLRKMQASFSWDWGPAAPSMGIWKTVQLEVFDVAIIRDIDVATNLVGNNWELDIRVYLETGLKQPFYGELTMFGVDLFNGPFKVVFDVEPVDYRNPVIHFVRTIQKSKVELWWPNGYGEPKLYNLYFGWTGGLSPELQPELWSTSQKSIRIGFRTIELIQKELDDGDSFLFRINGVEMFMKGSNWIPSHILPEKSGDNDRINYLLKAAKDANMNMLRVWGGGIYESDYFYDMADYYGILIWQDMMFACAMYPVFDEFLESVETETVQNALRIAYHPSIAIWATNNENEVALAQNWYKTASNFEYFANTYRQLYVATVNHALKIITHSGRPDVLISSPSNGIESVASNFIAKNPQDTRYGDIHFYTYLLDGWNPVIYPNPRFASEYGFQSIPSLTSWNRVMAGSDKLTELLDHRQHHPLGNAPIIDLIKKHFYLPDESSPNYMQALIYLSQVSQAMVIKAETEHYMSRRDSDSYTMGALYWQLNDVWIAPSWSSIDFHGTFKMLHYWAKDFMAPLSVIAQVDEFNKVNVFVSRDTVDDNDQTLMVVLSIVSWTELLPKDTENWYLKMKPNSVLKVVSFDFEDYLKGKYNKQNSFLQFDLYDTGKNVLSTTYLFPTNLKDANGISDPVIVVSIESHVCENGGASASLWIKVRYPTLFVFLELTRTDIKRHYFSKNGYIQVQPIETIHLEYTDEKCAEFTLKDIRVSHANAYLLNDN</sequence>
<evidence type="ECO:0000313" key="14">
    <source>
        <dbReference type="EMBL" id="CAD7083797.1"/>
    </source>
</evidence>
<dbReference type="Pfam" id="PF22666">
    <property type="entry name" value="Glyco_hydro_2_N2"/>
    <property type="match status" value="1"/>
</dbReference>
<dbReference type="Proteomes" id="UP000594454">
    <property type="component" value="Chromosome 3"/>
</dbReference>
<name>A0A7R8UPP6_HERIL</name>
<dbReference type="EMBL" id="LR899011">
    <property type="protein sequence ID" value="CAD7083797.1"/>
    <property type="molecule type" value="Genomic_DNA"/>
</dbReference>
<evidence type="ECO:0000256" key="6">
    <source>
        <dbReference type="ARBA" id="ARBA00022729"/>
    </source>
</evidence>
<evidence type="ECO:0000256" key="4">
    <source>
        <dbReference type="ARBA" id="ARBA00007401"/>
    </source>
</evidence>
<dbReference type="PANTHER" id="PTHR43730:SF1">
    <property type="entry name" value="BETA-MANNOSIDASE"/>
    <property type="match status" value="1"/>
</dbReference>
<keyword evidence="9" id="KW-0458">Lysosome</keyword>
<dbReference type="InterPro" id="IPR008979">
    <property type="entry name" value="Galactose-bd-like_sf"/>
</dbReference>
<keyword evidence="10" id="KW-0326">Glycosidase</keyword>
<evidence type="ECO:0000256" key="7">
    <source>
        <dbReference type="ARBA" id="ARBA00022801"/>
    </source>
</evidence>
<evidence type="ECO:0000256" key="10">
    <source>
        <dbReference type="ARBA" id="ARBA00023295"/>
    </source>
</evidence>
<evidence type="ECO:0000256" key="3">
    <source>
        <dbReference type="ARBA" id="ARBA00004740"/>
    </source>
</evidence>
<evidence type="ECO:0000256" key="2">
    <source>
        <dbReference type="ARBA" id="ARBA00004371"/>
    </source>
</evidence>
<comment type="catalytic activity">
    <reaction evidence="1">
        <text>Hydrolysis of terminal, non-reducing beta-D-mannose residues in beta-D-mannosides.</text>
        <dbReference type="EC" id="3.2.1.25"/>
    </reaction>
</comment>
<accession>A0A7R8UPP6</accession>
<dbReference type="FunFam" id="3.20.20.80:FF:000050">
    <property type="entry name" value="Beta-mannosidase B"/>
    <property type="match status" value="1"/>
</dbReference>
<gene>
    <name evidence="14" type="ORF">HERILL_LOCUS6728</name>
</gene>
<dbReference type="EC" id="3.2.1.25" evidence="5"/>
<dbReference type="OrthoDB" id="2866996at2759"/>
<evidence type="ECO:0000256" key="11">
    <source>
        <dbReference type="ARBA" id="ARBA00033445"/>
    </source>
</evidence>
<proteinExistence type="inferred from homology"/>
<organism evidence="14 15">
    <name type="scientific">Hermetia illucens</name>
    <name type="common">Black soldier fly</name>
    <dbReference type="NCBI Taxonomy" id="343691"/>
    <lineage>
        <taxon>Eukaryota</taxon>
        <taxon>Metazoa</taxon>
        <taxon>Ecdysozoa</taxon>
        <taxon>Arthropoda</taxon>
        <taxon>Hexapoda</taxon>
        <taxon>Insecta</taxon>
        <taxon>Pterygota</taxon>
        <taxon>Neoptera</taxon>
        <taxon>Endopterygota</taxon>
        <taxon>Diptera</taxon>
        <taxon>Brachycera</taxon>
        <taxon>Stratiomyomorpha</taxon>
        <taxon>Stratiomyidae</taxon>
        <taxon>Hermetiinae</taxon>
        <taxon>Hermetia</taxon>
    </lineage>
</organism>
<dbReference type="GO" id="GO:0005764">
    <property type="term" value="C:lysosome"/>
    <property type="evidence" value="ECO:0007669"/>
    <property type="project" value="UniProtKB-SubCell"/>
</dbReference>
<evidence type="ECO:0000313" key="15">
    <source>
        <dbReference type="Proteomes" id="UP000594454"/>
    </source>
</evidence>
<dbReference type="PANTHER" id="PTHR43730">
    <property type="entry name" value="BETA-MANNOSIDASE"/>
    <property type="match status" value="1"/>
</dbReference>
<evidence type="ECO:0000259" key="12">
    <source>
        <dbReference type="Pfam" id="PF17786"/>
    </source>
</evidence>
<dbReference type="InterPro" id="IPR054593">
    <property type="entry name" value="Beta-mannosidase-like_N2"/>
</dbReference>
<evidence type="ECO:0000256" key="9">
    <source>
        <dbReference type="ARBA" id="ARBA00023228"/>
    </source>
</evidence>
<dbReference type="InterPro" id="IPR036156">
    <property type="entry name" value="Beta-gal/glucu_dom_sf"/>
</dbReference>
<evidence type="ECO:0000256" key="5">
    <source>
        <dbReference type="ARBA" id="ARBA00012754"/>
    </source>
</evidence>
<comment type="pathway">
    <text evidence="3">Glycan metabolism; N-glycan degradation.</text>
</comment>
<comment type="similarity">
    <text evidence="4">Belongs to the glycosyl hydrolase 2 family.</text>
</comment>
<keyword evidence="15" id="KW-1185">Reference proteome</keyword>
<dbReference type="InterPro" id="IPR041447">
    <property type="entry name" value="Mannosidase_ig"/>
</dbReference>
<evidence type="ECO:0000256" key="8">
    <source>
        <dbReference type="ARBA" id="ARBA00023180"/>
    </source>
</evidence>
<dbReference type="InParanoid" id="A0A7R8UPP6"/>
<dbReference type="AlphaFoldDB" id="A0A7R8UPP6"/>
<keyword evidence="8" id="KW-0325">Glycoprotein</keyword>
<comment type="subcellular location">
    <subcellularLocation>
        <location evidence="2">Lysosome</location>
    </subcellularLocation>
</comment>
<dbReference type="GO" id="GO:0006516">
    <property type="term" value="P:glycoprotein catabolic process"/>
    <property type="evidence" value="ECO:0007669"/>
    <property type="project" value="TreeGrafter"/>
</dbReference>
<protein>
    <recommendedName>
        <fullName evidence="5">beta-mannosidase</fullName>
        <ecNumber evidence="5">3.2.1.25</ecNumber>
    </recommendedName>
    <alternativeName>
        <fullName evidence="11">Mannanase</fullName>
    </alternativeName>
</protein>
<feature type="domain" description="Beta-mannosidase-like galactose-binding" evidence="13">
    <location>
        <begin position="11"/>
        <end position="186"/>
    </location>
</feature>
<dbReference type="InterPro" id="IPR050887">
    <property type="entry name" value="Beta-mannosidase_GH2"/>
</dbReference>
<dbReference type="SUPFAM" id="SSF51445">
    <property type="entry name" value="(Trans)glycosidases"/>
    <property type="match status" value="1"/>
</dbReference>
<dbReference type="Gene3D" id="3.20.20.80">
    <property type="entry name" value="Glycosidases"/>
    <property type="match status" value="1"/>
</dbReference>
<dbReference type="SUPFAM" id="SSF49303">
    <property type="entry name" value="beta-Galactosidase/glucuronidase domain"/>
    <property type="match status" value="1"/>
</dbReference>
<dbReference type="Gene3D" id="2.60.120.260">
    <property type="entry name" value="Galactose-binding domain-like"/>
    <property type="match status" value="1"/>
</dbReference>
<dbReference type="FunFam" id="2.60.120.260:FF:000060">
    <property type="entry name" value="Probable beta-mannosidase"/>
    <property type="match status" value="1"/>
</dbReference>
<dbReference type="FunCoup" id="A0A7R8UPP6">
    <property type="interactions" value="517"/>
</dbReference>
<evidence type="ECO:0000256" key="1">
    <source>
        <dbReference type="ARBA" id="ARBA00000829"/>
    </source>
</evidence>
<reference evidence="14 15" key="1">
    <citation type="submission" date="2020-11" db="EMBL/GenBank/DDBJ databases">
        <authorList>
            <person name="Wallbank WR R."/>
            <person name="Pardo Diaz C."/>
            <person name="Kozak K."/>
            <person name="Martin S."/>
            <person name="Jiggins C."/>
            <person name="Moest M."/>
            <person name="Warren A I."/>
            <person name="Generalovic N T."/>
            <person name="Byers J.R.P. K."/>
            <person name="Montejo-Kovacevich G."/>
            <person name="Yen C E."/>
        </authorList>
    </citation>
    <scope>NUCLEOTIDE SEQUENCE [LARGE SCALE GENOMIC DNA]</scope>
</reference>
<dbReference type="GO" id="GO:0004567">
    <property type="term" value="F:beta-mannosidase activity"/>
    <property type="evidence" value="ECO:0007669"/>
    <property type="project" value="UniProtKB-EC"/>
</dbReference>
<feature type="domain" description="Mannosidase Ig/CBM-like" evidence="12">
    <location>
        <begin position="687"/>
        <end position="780"/>
    </location>
</feature>
<evidence type="ECO:0000259" key="13">
    <source>
        <dbReference type="Pfam" id="PF22666"/>
    </source>
</evidence>
<dbReference type="InterPro" id="IPR013783">
    <property type="entry name" value="Ig-like_fold"/>
</dbReference>